<evidence type="ECO:0000256" key="4">
    <source>
        <dbReference type="SAM" id="SignalP"/>
    </source>
</evidence>
<feature type="signal peptide" evidence="4">
    <location>
        <begin position="1"/>
        <end position="35"/>
    </location>
</feature>
<organism evidence="5 6">
    <name type="scientific">Skeletonema marinoi</name>
    <dbReference type="NCBI Taxonomy" id="267567"/>
    <lineage>
        <taxon>Eukaryota</taxon>
        <taxon>Sar</taxon>
        <taxon>Stramenopiles</taxon>
        <taxon>Ochrophyta</taxon>
        <taxon>Bacillariophyta</taxon>
        <taxon>Coscinodiscophyceae</taxon>
        <taxon>Thalassiosirophycidae</taxon>
        <taxon>Thalassiosirales</taxon>
        <taxon>Skeletonemataceae</taxon>
        <taxon>Skeletonema</taxon>
        <taxon>Skeletonema marinoi-dohrnii complex</taxon>
    </lineage>
</organism>
<gene>
    <name evidence="5" type="ORF">QTG54_016192</name>
</gene>
<dbReference type="SUPFAM" id="SSF50494">
    <property type="entry name" value="Trypsin-like serine proteases"/>
    <property type="match status" value="1"/>
</dbReference>
<reference evidence="5" key="1">
    <citation type="submission" date="2023-06" db="EMBL/GenBank/DDBJ databases">
        <title>Survivors Of The Sea: Transcriptome response of Skeletonema marinoi to long-term dormancy.</title>
        <authorList>
            <person name="Pinder M.I.M."/>
            <person name="Kourtchenko O."/>
            <person name="Robertson E.K."/>
            <person name="Larsson T."/>
            <person name="Maumus F."/>
            <person name="Osuna-Cruz C.M."/>
            <person name="Vancaester E."/>
            <person name="Stenow R."/>
            <person name="Vandepoele K."/>
            <person name="Ploug H."/>
            <person name="Bruchert V."/>
            <person name="Godhe A."/>
            <person name="Topel M."/>
        </authorList>
    </citation>
    <scope>NUCLEOTIDE SEQUENCE</scope>
    <source>
        <strain evidence="5">R05AC</strain>
    </source>
</reference>
<feature type="compositionally biased region" description="Basic and acidic residues" evidence="3">
    <location>
        <begin position="232"/>
        <end position="257"/>
    </location>
</feature>
<evidence type="ECO:0000313" key="5">
    <source>
        <dbReference type="EMBL" id="KAK1733054.1"/>
    </source>
</evidence>
<evidence type="ECO:0008006" key="7">
    <source>
        <dbReference type="Google" id="ProtNLM"/>
    </source>
</evidence>
<dbReference type="EMBL" id="JATAAI010000054">
    <property type="protein sequence ID" value="KAK1733054.1"/>
    <property type="molecule type" value="Genomic_DNA"/>
</dbReference>
<dbReference type="PANTHER" id="PTHR15462">
    <property type="entry name" value="SERINE PROTEASE"/>
    <property type="match status" value="1"/>
</dbReference>
<dbReference type="Proteomes" id="UP001224775">
    <property type="component" value="Unassembled WGS sequence"/>
</dbReference>
<protein>
    <recommendedName>
        <fullName evidence="7">Peptidase S1 domain-containing protein</fullName>
    </recommendedName>
</protein>
<name>A0AAD8XT18_9STRA</name>
<evidence type="ECO:0000313" key="6">
    <source>
        <dbReference type="Proteomes" id="UP001224775"/>
    </source>
</evidence>
<dbReference type="InterPro" id="IPR043504">
    <property type="entry name" value="Peptidase_S1_PA_chymotrypsin"/>
</dbReference>
<evidence type="ECO:0000256" key="1">
    <source>
        <dbReference type="ARBA" id="ARBA00022729"/>
    </source>
</evidence>
<feature type="region of interest" description="Disordered" evidence="3">
    <location>
        <begin position="218"/>
        <end position="278"/>
    </location>
</feature>
<dbReference type="Gene3D" id="2.40.10.10">
    <property type="entry name" value="Trypsin-like serine proteases"/>
    <property type="match status" value="2"/>
</dbReference>
<feature type="region of interest" description="Disordered" evidence="3">
    <location>
        <begin position="160"/>
        <end position="179"/>
    </location>
</feature>
<dbReference type="PANTHER" id="PTHR15462:SF19">
    <property type="entry name" value="PEPTIDASE S1 DOMAIN-CONTAINING PROTEIN"/>
    <property type="match status" value="1"/>
</dbReference>
<sequence>MMPNMTLSCRRRRWSSTASGFVLSLLLATATGSGGVYVDESVETDAPMSTEQFRRHLETTSAETFAHWTSDRSTKAIPLDLKLRSSDTDGSAYLAGHGSYAQFFVQGTQDNSNSTESNEDNEVIRSRYLLGAKIPVLNDVNKVNVEGGNTGAMRVHKLEETSSKGLRGQRRRQQNGEQALRKLDQGTISLDSIRFTETDVSFLHDAYAQDYVMPSSISGRELKRNNKKDRNKMREESDNTNKKNKESGQKNGNEKNKQKNNKRPQITSFSPSAEEGIRDSQDFSIEVEPSPITGASITNVLFQITDPKGKSSSWIEVPKTGKNRYQLTIDGFAKHKGTKWRYRVKVVDTVGKKDTTGVVIVAVNGVGDTNDRFVDETTSTEAPVASPSSESPPSPAQAMRKQVISDKNWPHGGNIQLATGKILFEFRGQGDFVCSGTVIMDGSNGSSPNGRNGRSIIQTAAHCVYNDVLKEFATKAMFVPDQVSTKGVSSNANCDDDKLGCWKLSFGVVADGWAESEFPENVGYDYAYYVVYDDPETTHVGGYLRELTGILDHDVDAVKIDFDYRVKDFTFALGYSSEHDPNYRYCSMHQSTIFGVSWYENLWLDQCGLGSGASGGPWIADMDENGVGTLFSINSWGFDDKIGMAGPSLRTQDGSLAECLFQEAVKAKDPGKKGGHVVSC</sequence>
<evidence type="ECO:0000256" key="2">
    <source>
        <dbReference type="ARBA" id="ARBA00023026"/>
    </source>
</evidence>
<dbReference type="AlphaFoldDB" id="A0AAD8XT18"/>
<accession>A0AAD8XT18</accession>
<feature type="compositionally biased region" description="Low complexity" evidence="3">
    <location>
        <begin position="377"/>
        <end position="389"/>
    </location>
</feature>
<dbReference type="InterPro" id="IPR050966">
    <property type="entry name" value="Glutamyl_endopeptidase"/>
</dbReference>
<keyword evidence="2" id="KW-0843">Virulence</keyword>
<feature type="chain" id="PRO_5042251921" description="Peptidase S1 domain-containing protein" evidence="4">
    <location>
        <begin position="36"/>
        <end position="680"/>
    </location>
</feature>
<feature type="region of interest" description="Disordered" evidence="3">
    <location>
        <begin position="371"/>
        <end position="399"/>
    </location>
</feature>
<keyword evidence="6" id="KW-1185">Reference proteome</keyword>
<proteinExistence type="predicted"/>
<comment type="caution">
    <text evidence="5">The sequence shown here is derived from an EMBL/GenBank/DDBJ whole genome shotgun (WGS) entry which is preliminary data.</text>
</comment>
<dbReference type="InterPro" id="IPR009003">
    <property type="entry name" value="Peptidase_S1_PA"/>
</dbReference>
<evidence type="ECO:0000256" key="3">
    <source>
        <dbReference type="SAM" id="MobiDB-lite"/>
    </source>
</evidence>
<keyword evidence="1 4" id="KW-0732">Signal</keyword>